<evidence type="ECO:0000259" key="2">
    <source>
        <dbReference type="Pfam" id="PF03795"/>
    </source>
</evidence>
<gene>
    <name evidence="3" type="ORF">BURMUCGD2_5542</name>
</gene>
<evidence type="ECO:0000256" key="1">
    <source>
        <dbReference type="ARBA" id="ARBA00007689"/>
    </source>
</evidence>
<proteinExistence type="inferred from homology"/>
<dbReference type="AlphaFoldDB" id="B9BKD4"/>
<dbReference type="Pfam" id="PF03795">
    <property type="entry name" value="YCII"/>
    <property type="match status" value="1"/>
</dbReference>
<feature type="domain" description="YCII-related" evidence="2">
    <location>
        <begin position="12"/>
        <end position="112"/>
    </location>
</feature>
<protein>
    <submittedName>
        <fullName evidence="3">Dgpfaetke family protein</fullName>
    </submittedName>
</protein>
<organism evidence="3 4">
    <name type="scientific">Burkholderia multivorans CGD2</name>
    <dbReference type="NCBI Taxonomy" id="513052"/>
    <lineage>
        <taxon>Bacteria</taxon>
        <taxon>Pseudomonadati</taxon>
        <taxon>Pseudomonadota</taxon>
        <taxon>Betaproteobacteria</taxon>
        <taxon>Burkholderiales</taxon>
        <taxon>Burkholderiaceae</taxon>
        <taxon>Burkholderia</taxon>
        <taxon>Burkholderia cepacia complex</taxon>
    </lineage>
</organism>
<dbReference type="PANTHER" id="PTHR35174:SF4">
    <property type="entry name" value="BLL7163 PROTEIN"/>
    <property type="match status" value="1"/>
</dbReference>
<evidence type="ECO:0000313" key="4">
    <source>
        <dbReference type="Proteomes" id="UP000004535"/>
    </source>
</evidence>
<comment type="caution">
    <text evidence="3">The sequence shown here is derived from an EMBL/GenBank/DDBJ whole genome shotgun (WGS) entry which is preliminary data.</text>
</comment>
<dbReference type="Proteomes" id="UP000004535">
    <property type="component" value="Unassembled WGS sequence"/>
</dbReference>
<dbReference type="InterPro" id="IPR011008">
    <property type="entry name" value="Dimeric_a/b-barrel"/>
</dbReference>
<comment type="similarity">
    <text evidence="1">Belongs to the YciI family.</text>
</comment>
<evidence type="ECO:0000313" key="3">
    <source>
        <dbReference type="EMBL" id="EEE08401.1"/>
    </source>
</evidence>
<reference evidence="3 4" key="1">
    <citation type="journal article" date="2012" name="J. Bacteriol.">
        <title>Draft Genome Sequence Determination for Cystic Fibrosis and Chronic Granulomatous Disease Burkholderia multivorans Isolates.</title>
        <authorList>
            <person name="Varga J.J."/>
            <person name="Losada L."/>
            <person name="Zelazny A.M."/>
            <person name="Brinkac L."/>
            <person name="Harkins D."/>
            <person name="Radune D."/>
            <person name="Hostetler J."/>
            <person name="Sampaio E.P."/>
            <person name="Ronning C.M."/>
            <person name="Nierman W.C."/>
            <person name="Greenberg D.E."/>
            <person name="Holland S.M."/>
            <person name="Goldberg J.B."/>
        </authorList>
    </citation>
    <scope>NUCLEOTIDE SEQUENCE [LARGE SCALE GENOMIC DNA]</scope>
    <source>
        <strain evidence="3 4">CGD2</strain>
    </source>
</reference>
<sequence>MPFSTDDKERAMRFMIMVRANAVSESGALPDDRLVEAMTVYHEELAKAGVLLDATGLQPSAQGWRVRYTRGKGTVIDGPFAETKELIAGYTLIQVRSREEALEWTRRFPAPFGAEMDAEIEVRPLLELDDLTPSDAVERFRDIQTGLGHAV</sequence>
<dbReference type="SUPFAM" id="SSF54909">
    <property type="entry name" value="Dimeric alpha+beta barrel"/>
    <property type="match status" value="1"/>
</dbReference>
<name>B9BKD4_9BURK</name>
<accession>B9BKD4</accession>
<dbReference type="PANTHER" id="PTHR35174">
    <property type="entry name" value="BLL7171 PROTEIN-RELATED"/>
    <property type="match status" value="1"/>
</dbReference>
<dbReference type="Gene3D" id="3.30.70.1060">
    <property type="entry name" value="Dimeric alpha+beta barrel"/>
    <property type="match status" value="1"/>
</dbReference>
<dbReference type="EMBL" id="ACFC01000002">
    <property type="protein sequence ID" value="EEE08401.1"/>
    <property type="molecule type" value="Genomic_DNA"/>
</dbReference>
<dbReference type="InterPro" id="IPR005545">
    <property type="entry name" value="YCII"/>
</dbReference>